<dbReference type="HOGENOM" id="CLU_041141_4_1_7"/>
<reference evidence="3 4" key="1">
    <citation type="journal article" date="2014" name="Nature">
        <title>An environmental bacterial taxon with a large and distinct metabolic repertoire.</title>
        <authorList>
            <person name="Wilson M.C."/>
            <person name="Mori T."/>
            <person name="Ruckert C."/>
            <person name="Uria A.R."/>
            <person name="Helf M.J."/>
            <person name="Takada K."/>
            <person name="Gernert C."/>
            <person name="Steffens U.A."/>
            <person name="Heycke N."/>
            <person name="Schmitt S."/>
            <person name="Rinke C."/>
            <person name="Helfrich E.J."/>
            <person name="Brachmann A.O."/>
            <person name="Gurgui C."/>
            <person name="Wakimoto T."/>
            <person name="Kracht M."/>
            <person name="Crusemann M."/>
            <person name="Hentschel U."/>
            <person name="Abe I."/>
            <person name="Matsunaga S."/>
            <person name="Kalinowski J."/>
            <person name="Takeyama H."/>
            <person name="Piel J."/>
        </authorList>
    </citation>
    <scope>NUCLEOTIDE SEQUENCE [LARGE SCALE GENOMIC DNA]</scope>
    <source>
        <strain evidence="4">TSY2</strain>
    </source>
</reference>
<evidence type="ECO:0000313" key="3">
    <source>
        <dbReference type="EMBL" id="ETX07177.1"/>
    </source>
</evidence>
<keyword evidence="4" id="KW-1185">Reference proteome</keyword>
<dbReference type="AlphaFoldDB" id="W4MC06"/>
<dbReference type="InterPro" id="IPR051534">
    <property type="entry name" value="CBASS_pafABC_assoc_protein"/>
</dbReference>
<evidence type="ECO:0000259" key="1">
    <source>
        <dbReference type="Pfam" id="PF13280"/>
    </source>
</evidence>
<dbReference type="PANTHER" id="PTHR34580">
    <property type="match status" value="1"/>
</dbReference>
<dbReference type="PROSITE" id="PS52050">
    <property type="entry name" value="WYL"/>
    <property type="match status" value="1"/>
</dbReference>
<protein>
    <submittedName>
        <fullName evidence="3">Uncharacterized protein</fullName>
    </submittedName>
</protein>
<sequence length="351" mass="40498">MSRSIVSTSTPHPRRVHLHAYERLRRICTEIQRGAYPTKAVLARIVERSPRTVQHDLRALVNDFGAPLAFDRANNGFYFTDAAWRLPPIALTEGELIGFFAAERWLRRLGAVSDVQLARSALRRLGALLPQEIVVDLSALEEAISFAPEPVLDASPEILRQLAAAAMRRQTLHIEYYTQSRAVWTQRDVDVLLLHNVLGDWYAIAYDHKRQAIRDFHAGRIGRLTETRRPFTPPENWDAQTYLRRGFGMFRGGRDIIVEVEFDPEQARYARERTFHPTQQRRELPDGRLRVTFETSEAALEQVARWLMQYGPQAKALRPRALRTMMKQKLTDATALYDETREADDDQNRVQ</sequence>
<organism evidence="3 4">
    <name type="scientific">Candidatus Entotheonella gemina</name>
    <dbReference type="NCBI Taxonomy" id="1429439"/>
    <lineage>
        <taxon>Bacteria</taxon>
        <taxon>Pseudomonadati</taxon>
        <taxon>Nitrospinota/Tectimicrobiota group</taxon>
        <taxon>Candidatus Tectimicrobiota</taxon>
        <taxon>Candidatus Entotheonellia</taxon>
        <taxon>Candidatus Entotheonellales</taxon>
        <taxon>Candidatus Entotheonellaceae</taxon>
        <taxon>Candidatus Entotheonella</taxon>
    </lineage>
</organism>
<dbReference type="PANTHER" id="PTHR34580:SF9">
    <property type="entry name" value="SLL5097 PROTEIN"/>
    <property type="match status" value="1"/>
</dbReference>
<name>W4MC06_9BACT</name>
<accession>W4MC06</accession>
<evidence type="ECO:0000313" key="4">
    <source>
        <dbReference type="Proteomes" id="UP000019140"/>
    </source>
</evidence>
<evidence type="ECO:0000259" key="2">
    <source>
        <dbReference type="Pfam" id="PF25583"/>
    </source>
</evidence>
<feature type="domain" description="WCX" evidence="2">
    <location>
        <begin position="257"/>
        <end position="332"/>
    </location>
</feature>
<proteinExistence type="predicted"/>
<dbReference type="InterPro" id="IPR026881">
    <property type="entry name" value="WYL_dom"/>
</dbReference>
<gene>
    <name evidence="3" type="ORF">ETSY2_12730</name>
</gene>
<dbReference type="Pfam" id="PF25583">
    <property type="entry name" value="WCX"/>
    <property type="match status" value="1"/>
</dbReference>
<comment type="caution">
    <text evidence="3">The sequence shown here is derived from an EMBL/GenBank/DDBJ whole genome shotgun (WGS) entry which is preliminary data.</text>
</comment>
<feature type="domain" description="WYL" evidence="1">
    <location>
        <begin position="157"/>
        <end position="225"/>
    </location>
</feature>
<dbReference type="EMBL" id="AZHX01000510">
    <property type="protein sequence ID" value="ETX07177.1"/>
    <property type="molecule type" value="Genomic_DNA"/>
</dbReference>
<dbReference type="Proteomes" id="UP000019140">
    <property type="component" value="Unassembled WGS sequence"/>
</dbReference>
<dbReference type="Pfam" id="PF13280">
    <property type="entry name" value="WYL"/>
    <property type="match status" value="1"/>
</dbReference>
<dbReference type="InterPro" id="IPR057727">
    <property type="entry name" value="WCX_dom"/>
</dbReference>